<organism evidence="2 3">
    <name type="scientific">Pseudocercospora fuligena</name>
    <dbReference type="NCBI Taxonomy" id="685502"/>
    <lineage>
        <taxon>Eukaryota</taxon>
        <taxon>Fungi</taxon>
        <taxon>Dikarya</taxon>
        <taxon>Ascomycota</taxon>
        <taxon>Pezizomycotina</taxon>
        <taxon>Dothideomycetes</taxon>
        <taxon>Dothideomycetidae</taxon>
        <taxon>Mycosphaerellales</taxon>
        <taxon>Mycosphaerellaceae</taxon>
        <taxon>Pseudocercospora</taxon>
    </lineage>
</organism>
<keyword evidence="3" id="KW-1185">Reference proteome</keyword>
<dbReference type="Pfam" id="PF00190">
    <property type="entry name" value="Cupin_1"/>
    <property type="match status" value="1"/>
</dbReference>
<dbReference type="CDD" id="cd02219">
    <property type="entry name" value="cupin_YjlB-like"/>
    <property type="match status" value="1"/>
</dbReference>
<dbReference type="InterPro" id="IPR047121">
    <property type="entry name" value="YjiB-like"/>
</dbReference>
<evidence type="ECO:0000313" key="2">
    <source>
        <dbReference type="EMBL" id="KAF7185202.1"/>
    </source>
</evidence>
<dbReference type="InterPro" id="IPR011051">
    <property type="entry name" value="RmlC_Cupin_sf"/>
</dbReference>
<gene>
    <name evidence="2" type="ORF">HII31_13477</name>
</gene>
<proteinExistence type="predicted"/>
<dbReference type="AlphaFoldDB" id="A0A8H6VC43"/>
<comment type="caution">
    <text evidence="2">The sequence shown here is derived from an EMBL/GenBank/DDBJ whole genome shotgun (WGS) entry which is preliminary data.</text>
</comment>
<dbReference type="Gene3D" id="2.60.120.10">
    <property type="entry name" value="Jelly Rolls"/>
    <property type="match status" value="1"/>
</dbReference>
<dbReference type="OrthoDB" id="2446447at2759"/>
<dbReference type="EMBL" id="JABCIY010000342">
    <property type="protein sequence ID" value="KAF7185202.1"/>
    <property type="molecule type" value="Genomic_DNA"/>
</dbReference>
<dbReference type="InterPro" id="IPR006045">
    <property type="entry name" value="Cupin_1"/>
</dbReference>
<sequence>MKSRDSYILPATERIPNSPLPLLHYKKALDHNPQSPAVAAVAAYDVMKQNKWDIQWLVQYGYTQRSHYHSRTHEAMAVLSGNATIRFGVADTSENDEDHTTGLMWEEGGIELQAEVGDVFIIPAGVAHKTYDCKPQRPFKRLTQGDGTRIESDDPRGFLAGVEADGFTMLGAYPEGGVHDFVTEADDGPAAQRVAWSVPCPDTDPILGESQDGLRGVWGRVALERVAK</sequence>
<dbReference type="SUPFAM" id="SSF51182">
    <property type="entry name" value="RmlC-like cupins"/>
    <property type="match status" value="1"/>
</dbReference>
<dbReference type="PANTHER" id="PTHR36448:SF3">
    <property type="entry name" value="CUPIN TYPE-2 DOMAIN-CONTAINING PROTEIN"/>
    <property type="match status" value="1"/>
</dbReference>
<evidence type="ECO:0000313" key="3">
    <source>
        <dbReference type="Proteomes" id="UP000660729"/>
    </source>
</evidence>
<dbReference type="PANTHER" id="PTHR36448">
    <property type="entry name" value="BLR7373 PROTEIN"/>
    <property type="match status" value="1"/>
</dbReference>
<feature type="domain" description="Cupin type-1" evidence="1">
    <location>
        <begin position="67"/>
        <end position="130"/>
    </location>
</feature>
<reference evidence="2" key="1">
    <citation type="submission" date="2020-04" db="EMBL/GenBank/DDBJ databases">
        <title>Draft genome resource of the tomato pathogen Pseudocercospora fuligena.</title>
        <authorList>
            <person name="Zaccaron A."/>
        </authorList>
    </citation>
    <scope>NUCLEOTIDE SEQUENCE</scope>
    <source>
        <strain evidence="2">PF001</strain>
    </source>
</reference>
<protein>
    <recommendedName>
        <fullName evidence="1">Cupin type-1 domain-containing protein</fullName>
    </recommendedName>
</protein>
<dbReference type="InterPro" id="IPR014710">
    <property type="entry name" value="RmlC-like_jellyroll"/>
</dbReference>
<accession>A0A8H6VC43</accession>
<evidence type="ECO:0000259" key="1">
    <source>
        <dbReference type="Pfam" id="PF00190"/>
    </source>
</evidence>
<dbReference type="Proteomes" id="UP000660729">
    <property type="component" value="Unassembled WGS sequence"/>
</dbReference>
<name>A0A8H6VC43_9PEZI</name>